<proteinExistence type="predicted"/>
<reference evidence="2 3" key="1">
    <citation type="submission" date="2013-02" db="EMBL/GenBank/DDBJ databases">
        <title>Draft Genome Sequence of Streptomyces aurantiacus, Which Produces Setomimycin.</title>
        <authorList>
            <person name="Gruening B.A."/>
            <person name="Praeg A."/>
            <person name="Erxleben A."/>
            <person name="Guenther S."/>
            <person name="Mueller M."/>
        </authorList>
    </citation>
    <scope>NUCLEOTIDE SEQUENCE [LARGE SCALE GENOMIC DNA]</scope>
    <source>
        <strain evidence="2 3">JA 4570</strain>
    </source>
</reference>
<dbReference type="Gene3D" id="2.30.320.10">
    <property type="entry name" value="YwqG-like"/>
    <property type="match status" value="1"/>
</dbReference>
<dbReference type="AlphaFoldDB" id="S4AIT8"/>
<comment type="caution">
    <text evidence="2">The sequence shown here is derived from an EMBL/GenBank/DDBJ whole genome shotgun (WGS) entry which is preliminary data.</text>
</comment>
<dbReference type="PATRIC" id="fig|1286094.4.peg.5536"/>
<evidence type="ECO:0000256" key="1">
    <source>
        <dbReference type="SAM" id="MobiDB-lite"/>
    </source>
</evidence>
<evidence type="ECO:0000313" key="3">
    <source>
        <dbReference type="Proteomes" id="UP000014629"/>
    </source>
</evidence>
<dbReference type="RefSeq" id="WP_016643729.1">
    <property type="nucleotide sequence ID" value="NZ_AOPZ01000316.1"/>
</dbReference>
<dbReference type="Proteomes" id="UP000014629">
    <property type="component" value="Unassembled WGS sequence"/>
</dbReference>
<dbReference type="Pfam" id="PF09234">
    <property type="entry name" value="DUF1963"/>
    <property type="match status" value="1"/>
</dbReference>
<name>S4AIT8_9ACTN</name>
<feature type="compositionally biased region" description="Basic and acidic residues" evidence="1">
    <location>
        <begin position="1"/>
        <end position="14"/>
    </location>
</feature>
<evidence type="ECO:0000313" key="2">
    <source>
        <dbReference type="EMBL" id="EPH41372.1"/>
    </source>
</evidence>
<accession>S4AIT8</accession>
<sequence>MRPHDPVHYARDPEDAGPSAQDVTAHGEDADDWALLASWRCGEDVTELDSGVAHWVVRRRDVAARRFDRVHRYVEMA</sequence>
<organism evidence="2 3">
    <name type="scientific">Streptomyces aurantiacus JA 4570</name>
    <dbReference type="NCBI Taxonomy" id="1286094"/>
    <lineage>
        <taxon>Bacteria</taxon>
        <taxon>Bacillati</taxon>
        <taxon>Actinomycetota</taxon>
        <taxon>Actinomycetes</taxon>
        <taxon>Kitasatosporales</taxon>
        <taxon>Streptomycetaceae</taxon>
        <taxon>Streptomyces</taxon>
        <taxon>Streptomyces aurantiacus group</taxon>
    </lineage>
</organism>
<gene>
    <name evidence="2" type="ORF">STRAU_5608</name>
</gene>
<protein>
    <submittedName>
        <fullName evidence="2">Uncharacterized protein</fullName>
    </submittedName>
</protein>
<dbReference type="InterPro" id="IPR015315">
    <property type="entry name" value="DUF1963"/>
</dbReference>
<keyword evidence="3" id="KW-1185">Reference proteome</keyword>
<feature type="region of interest" description="Disordered" evidence="1">
    <location>
        <begin position="1"/>
        <end position="26"/>
    </location>
</feature>
<dbReference type="EMBL" id="AOPZ01000316">
    <property type="protein sequence ID" value="EPH41372.1"/>
    <property type="molecule type" value="Genomic_DNA"/>
</dbReference>